<reference evidence="2 3" key="1">
    <citation type="submission" date="2022-12" db="EMBL/GenBank/DDBJ databases">
        <title>Chromosome-level genome assembly of true bugs.</title>
        <authorList>
            <person name="Ma L."/>
            <person name="Li H."/>
        </authorList>
    </citation>
    <scope>NUCLEOTIDE SEQUENCE [LARGE SCALE GENOMIC DNA]</scope>
    <source>
        <strain evidence="2">Lab_2022b</strain>
    </source>
</reference>
<organism evidence="2 3">
    <name type="scientific">Rhynocoris fuscipes</name>
    <dbReference type="NCBI Taxonomy" id="488301"/>
    <lineage>
        <taxon>Eukaryota</taxon>
        <taxon>Metazoa</taxon>
        <taxon>Ecdysozoa</taxon>
        <taxon>Arthropoda</taxon>
        <taxon>Hexapoda</taxon>
        <taxon>Insecta</taxon>
        <taxon>Pterygota</taxon>
        <taxon>Neoptera</taxon>
        <taxon>Paraneoptera</taxon>
        <taxon>Hemiptera</taxon>
        <taxon>Heteroptera</taxon>
        <taxon>Panheteroptera</taxon>
        <taxon>Cimicomorpha</taxon>
        <taxon>Reduviidae</taxon>
        <taxon>Harpactorinae</taxon>
        <taxon>Harpactorini</taxon>
        <taxon>Rhynocoris</taxon>
    </lineage>
</organism>
<protein>
    <submittedName>
        <fullName evidence="2">Uncharacterized protein</fullName>
    </submittedName>
</protein>
<evidence type="ECO:0000313" key="2">
    <source>
        <dbReference type="EMBL" id="KAK9499491.1"/>
    </source>
</evidence>
<feature type="compositionally biased region" description="Polar residues" evidence="1">
    <location>
        <begin position="31"/>
        <end position="41"/>
    </location>
</feature>
<dbReference type="Proteomes" id="UP001461498">
    <property type="component" value="Unassembled WGS sequence"/>
</dbReference>
<feature type="compositionally biased region" description="Acidic residues" evidence="1">
    <location>
        <begin position="20"/>
        <end position="29"/>
    </location>
</feature>
<feature type="compositionally biased region" description="Basic and acidic residues" evidence="1">
    <location>
        <begin position="76"/>
        <end position="90"/>
    </location>
</feature>
<accession>A0AAW1CKL4</accession>
<evidence type="ECO:0000256" key="1">
    <source>
        <dbReference type="SAM" id="MobiDB-lite"/>
    </source>
</evidence>
<proteinExistence type="predicted"/>
<evidence type="ECO:0000313" key="3">
    <source>
        <dbReference type="Proteomes" id="UP001461498"/>
    </source>
</evidence>
<sequence length="90" mass="10118">MQLFAFDDPQYGKFIKIADNEEDEDDEDNNGSTSETNNDDSNAPKLVPAPLQTIHSSTVKTASVTSVTKNMPIEWTSHDHPYDTGFNERR</sequence>
<dbReference type="AlphaFoldDB" id="A0AAW1CKL4"/>
<feature type="region of interest" description="Disordered" evidence="1">
    <location>
        <begin position="1"/>
        <end position="90"/>
    </location>
</feature>
<dbReference type="EMBL" id="JAPXFL010000011">
    <property type="protein sequence ID" value="KAK9499491.1"/>
    <property type="molecule type" value="Genomic_DNA"/>
</dbReference>
<feature type="compositionally biased region" description="Low complexity" evidence="1">
    <location>
        <begin position="56"/>
        <end position="69"/>
    </location>
</feature>
<keyword evidence="3" id="KW-1185">Reference proteome</keyword>
<comment type="caution">
    <text evidence="2">The sequence shown here is derived from an EMBL/GenBank/DDBJ whole genome shotgun (WGS) entry which is preliminary data.</text>
</comment>
<name>A0AAW1CKL4_9HEMI</name>
<gene>
    <name evidence="2" type="ORF">O3M35_002520</name>
</gene>